<comment type="caution">
    <text evidence="2">The sequence shown here is derived from an EMBL/GenBank/DDBJ whole genome shotgun (WGS) entry which is preliminary data.</text>
</comment>
<dbReference type="AlphaFoldDB" id="A0A8J4H8T3"/>
<keyword evidence="3" id="KW-1185">Reference proteome</keyword>
<accession>A0A8J4H8T3</accession>
<evidence type="ECO:0000313" key="2">
    <source>
        <dbReference type="EMBL" id="GIQ71138.1"/>
    </source>
</evidence>
<feature type="region of interest" description="Disordered" evidence="1">
    <location>
        <begin position="32"/>
        <end position="55"/>
    </location>
</feature>
<protein>
    <submittedName>
        <fullName evidence="2">Uncharacterized protein</fullName>
    </submittedName>
</protein>
<name>A0A8J4H8T3_9BACL</name>
<organism evidence="2 3">
    <name type="scientific">Xylanibacillus composti</name>
    <dbReference type="NCBI Taxonomy" id="1572762"/>
    <lineage>
        <taxon>Bacteria</taxon>
        <taxon>Bacillati</taxon>
        <taxon>Bacillota</taxon>
        <taxon>Bacilli</taxon>
        <taxon>Bacillales</taxon>
        <taxon>Paenibacillaceae</taxon>
        <taxon>Xylanibacillus</taxon>
    </lineage>
</organism>
<dbReference type="EMBL" id="BOVK01000072">
    <property type="protein sequence ID" value="GIQ71138.1"/>
    <property type="molecule type" value="Genomic_DNA"/>
</dbReference>
<gene>
    <name evidence="2" type="ORF">XYCOK13_39620</name>
</gene>
<dbReference type="Proteomes" id="UP000677918">
    <property type="component" value="Unassembled WGS sequence"/>
</dbReference>
<dbReference type="RefSeq" id="WP_213413940.1">
    <property type="nucleotide sequence ID" value="NZ_BOVK01000072.1"/>
</dbReference>
<proteinExistence type="predicted"/>
<evidence type="ECO:0000256" key="1">
    <source>
        <dbReference type="SAM" id="MobiDB-lite"/>
    </source>
</evidence>
<reference evidence="2" key="1">
    <citation type="submission" date="2021-04" db="EMBL/GenBank/DDBJ databases">
        <title>Draft genome sequence of Xylanibacillus composti strain K13.</title>
        <authorList>
            <person name="Uke A."/>
            <person name="Chhe C."/>
            <person name="Baramee S."/>
            <person name="Kosugi A."/>
        </authorList>
    </citation>
    <scope>NUCLEOTIDE SEQUENCE</scope>
    <source>
        <strain evidence="2">K13</strain>
    </source>
</reference>
<evidence type="ECO:0000313" key="3">
    <source>
        <dbReference type="Proteomes" id="UP000677918"/>
    </source>
</evidence>
<sequence>MPDEQKNLENATDQHFFEEIAEVADFIHDRLGDVEDPTGLNNTVEEYAEHENQEE</sequence>